<dbReference type="InterPro" id="IPR012347">
    <property type="entry name" value="Ferritin-like"/>
</dbReference>
<dbReference type="PANTHER" id="PTHR36933:SF1">
    <property type="entry name" value="SLL0788 PROTEIN"/>
    <property type="match status" value="1"/>
</dbReference>
<feature type="region of interest" description="Disordered" evidence="1">
    <location>
        <begin position="87"/>
        <end position="128"/>
    </location>
</feature>
<sequence length="320" mass="34146">MARAMYISTEGIQAVIEHLIPRASLRLAFHPPLSEQRHRDSRPIRTPEDRVTDRHRARSRRARSARGAVMLTLTLAALPALAACTSEADSEKASEHPPVVAPGKPGEQAETLSPEKAREKSGGDRRPNAADFAYATMMIEHHRQAVVMTDLAPERAASGAVRKLASRIGAGQGPEIKAMNGWLEQNRKAKDSPSSGGGHEEHTQRGESAGHGGHGGHGTGGKDGSGDKKEGGGKGAGAGHEGHAGTMPGMATPAQLKQLRAADGKAFDQLFLTLMTTHHRGAITMATQLMENGNDVRIEEMATDVMAQQRAEITRMSKLR</sequence>
<keyword evidence="4" id="KW-1185">Reference proteome</keyword>
<feature type="compositionally biased region" description="Gly residues" evidence="1">
    <location>
        <begin position="209"/>
        <end position="223"/>
    </location>
</feature>
<dbReference type="Proteomes" id="UP001501447">
    <property type="component" value="Unassembled WGS sequence"/>
</dbReference>
<feature type="region of interest" description="Disordered" evidence="1">
    <location>
        <begin position="187"/>
        <end position="250"/>
    </location>
</feature>
<reference evidence="3 4" key="1">
    <citation type="journal article" date="2019" name="Int. J. Syst. Evol. Microbiol.">
        <title>The Global Catalogue of Microorganisms (GCM) 10K type strain sequencing project: providing services to taxonomists for standard genome sequencing and annotation.</title>
        <authorList>
            <consortium name="The Broad Institute Genomics Platform"/>
            <consortium name="The Broad Institute Genome Sequencing Center for Infectious Disease"/>
            <person name="Wu L."/>
            <person name="Ma J."/>
        </authorList>
    </citation>
    <scope>NUCLEOTIDE SEQUENCE [LARGE SCALE GENOMIC DNA]</scope>
    <source>
        <strain evidence="3 4">JCM 16373</strain>
    </source>
</reference>
<dbReference type="PANTHER" id="PTHR36933">
    <property type="entry name" value="SLL0788 PROTEIN"/>
    <property type="match status" value="1"/>
</dbReference>
<feature type="region of interest" description="Disordered" evidence="1">
    <location>
        <begin position="31"/>
        <end position="65"/>
    </location>
</feature>
<feature type="compositionally biased region" description="Basic residues" evidence="1">
    <location>
        <begin position="55"/>
        <end position="64"/>
    </location>
</feature>
<dbReference type="Pfam" id="PF03713">
    <property type="entry name" value="DUF305"/>
    <property type="match status" value="1"/>
</dbReference>
<evidence type="ECO:0000313" key="4">
    <source>
        <dbReference type="Proteomes" id="UP001501447"/>
    </source>
</evidence>
<evidence type="ECO:0000313" key="3">
    <source>
        <dbReference type="EMBL" id="GAA2617641.1"/>
    </source>
</evidence>
<evidence type="ECO:0000259" key="2">
    <source>
        <dbReference type="Pfam" id="PF03713"/>
    </source>
</evidence>
<evidence type="ECO:0000256" key="1">
    <source>
        <dbReference type="SAM" id="MobiDB-lite"/>
    </source>
</evidence>
<comment type="caution">
    <text evidence="3">The sequence shown here is derived from an EMBL/GenBank/DDBJ whole genome shotgun (WGS) entry which is preliminary data.</text>
</comment>
<accession>A0ABN3Q5V3</accession>
<proteinExistence type="predicted"/>
<feature type="domain" description="DUF305" evidence="2">
    <location>
        <begin position="131"/>
        <end position="319"/>
    </location>
</feature>
<gene>
    <name evidence="3" type="ORF">GCM10009863_34460</name>
</gene>
<dbReference type="EMBL" id="BAAARJ010000010">
    <property type="protein sequence ID" value="GAA2617641.1"/>
    <property type="molecule type" value="Genomic_DNA"/>
</dbReference>
<feature type="compositionally biased region" description="Basic and acidic residues" evidence="1">
    <location>
        <begin position="113"/>
        <end position="128"/>
    </location>
</feature>
<name>A0ABN3Q5V3_9ACTN</name>
<protein>
    <submittedName>
        <fullName evidence="3">DUF305 domain-containing protein</fullName>
    </submittedName>
</protein>
<feature type="compositionally biased region" description="Basic and acidic residues" evidence="1">
    <location>
        <begin position="35"/>
        <end position="54"/>
    </location>
</feature>
<dbReference type="Gene3D" id="1.20.1260.10">
    <property type="match status" value="1"/>
</dbReference>
<organism evidence="3 4">
    <name type="scientific">Streptomyces axinellae</name>
    <dbReference type="NCBI Taxonomy" id="552788"/>
    <lineage>
        <taxon>Bacteria</taxon>
        <taxon>Bacillati</taxon>
        <taxon>Actinomycetota</taxon>
        <taxon>Actinomycetes</taxon>
        <taxon>Kitasatosporales</taxon>
        <taxon>Streptomycetaceae</taxon>
        <taxon>Streptomyces</taxon>
    </lineage>
</organism>
<dbReference type="InterPro" id="IPR005183">
    <property type="entry name" value="DUF305_CopM-like"/>
</dbReference>